<gene>
    <name evidence="1" type="ORF">LEA_00958</name>
</gene>
<proteinExistence type="predicted"/>
<feature type="non-terminal residue" evidence="1">
    <location>
        <position position="27"/>
    </location>
</feature>
<dbReference type="AlphaFoldDB" id="K1U6G0"/>
<reference evidence="1" key="1">
    <citation type="journal article" date="2013" name="Environ. Microbiol.">
        <title>Microbiota from the distal guts of lean and obese adolescents exhibit partial functional redundancy besides clear differences in community structure.</title>
        <authorList>
            <person name="Ferrer M."/>
            <person name="Ruiz A."/>
            <person name="Lanza F."/>
            <person name="Haange S.B."/>
            <person name="Oberbach A."/>
            <person name="Till H."/>
            <person name="Bargiela R."/>
            <person name="Campoy C."/>
            <person name="Segura M.T."/>
            <person name="Richter M."/>
            <person name="von Bergen M."/>
            <person name="Seifert J."/>
            <person name="Suarez A."/>
        </authorList>
    </citation>
    <scope>NUCLEOTIDE SEQUENCE</scope>
</reference>
<sequence length="27" mass="3412">MEIKRYGEKEFLSADKLYIRENEIHIW</sequence>
<evidence type="ECO:0000313" key="1">
    <source>
        <dbReference type="EMBL" id="EKC80847.1"/>
    </source>
</evidence>
<name>K1U6G0_9ZZZZ</name>
<comment type="caution">
    <text evidence="1">The sequence shown here is derived from an EMBL/GenBank/DDBJ whole genome shotgun (WGS) entry which is preliminary data.</text>
</comment>
<protein>
    <submittedName>
        <fullName evidence="1">Uncharacterized protein</fullName>
    </submittedName>
</protein>
<accession>K1U6G0</accession>
<dbReference type="EMBL" id="AJWY01000679">
    <property type="protein sequence ID" value="EKC80847.1"/>
    <property type="molecule type" value="Genomic_DNA"/>
</dbReference>
<organism evidence="1">
    <name type="scientific">human gut metagenome</name>
    <dbReference type="NCBI Taxonomy" id="408170"/>
    <lineage>
        <taxon>unclassified sequences</taxon>
        <taxon>metagenomes</taxon>
        <taxon>organismal metagenomes</taxon>
    </lineage>
</organism>